<reference evidence="4 5" key="1">
    <citation type="submission" date="2016-11" db="EMBL/GenBank/DDBJ databases">
        <authorList>
            <person name="Jaros S."/>
            <person name="Januszkiewicz K."/>
            <person name="Wedrychowicz H."/>
        </authorList>
    </citation>
    <scope>NUCLEOTIDE SEQUENCE [LARGE SCALE GENOMIC DNA]</scope>
    <source>
        <strain evidence="4 5">DSM 4740</strain>
    </source>
</reference>
<evidence type="ECO:0000313" key="3">
    <source>
        <dbReference type="EMBL" id="GEN23120.1"/>
    </source>
</evidence>
<gene>
    <name evidence="3" type="ORF">HCU01_10690</name>
    <name evidence="4" type="ORF">SAMN05660971_01337</name>
</gene>
<feature type="transmembrane region" description="Helical" evidence="1">
    <location>
        <begin position="91"/>
        <end position="112"/>
    </location>
</feature>
<sequence>MNLIQSLYSRSRGLMKSGLAALATFPAMALAALPQQEGITEGADGNLLDTFRNVGSEGFSIIFIALTAFAIVAYIAALIWQFSESKKKGEWGGFGMVCAIGVVMIVVVIWLANYGDPIMQST</sequence>
<accession>A0A1M7DI11</accession>
<evidence type="ECO:0000313" key="6">
    <source>
        <dbReference type="Proteomes" id="UP000321726"/>
    </source>
</evidence>
<keyword evidence="1" id="KW-1133">Transmembrane helix</keyword>
<feature type="chain" id="PRO_5013246453" evidence="2">
    <location>
        <begin position="32"/>
        <end position="122"/>
    </location>
</feature>
<evidence type="ECO:0000256" key="1">
    <source>
        <dbReference type="SAM" id="Phobius"/>
    </source>
</evidence>
<feature type="signal peptide" evidence="2">
    <location>
        <begin position="1"/>
        <end position="31"/>
    </location>
</feature>
<evidence type="ECO:0000313" key="5">
    <source>
        <dbReference type="Proteomes" id="UP000184123"/>
    </source>
</evidence>
<dbReference type="EMBL" id="BJXU01000034">
    <property type="protein sequence ID" value="GEN23120.1"/>
    <property type="molecule type" value="Genomic_DNA"/>
</dbReference>
<dbReference type="InterPro" id="IPR021356">
    <property type="entry name" value="Integr_conj_element_PFL4702"/>
</dbReference>
<dbReference type="Proteomes" id="UP000184123">
    <property type="component" value="Unassembled WGS sequence"/>
</dbReference>
<name>A0A1M7DI11_9GAMM</name>
<keyword evidence="6" id="KW-1185">Reference proteome</keyword>
<reference evidence="3 6" key="2">
    <citation type="submission" date="2019-07" db="EMBL/GenBank/DDBJ databases">
        <title>Whole genome shotgun sequence of Halomonas cupida NBRC 102219.</title>
        <authorList>
            <person name="Hosoyama A."/>
            <person name="Uohara A."/>
            <person name="Ohji S."/>
            <person name="Ichikawa N."/>
        </authorList>
    </citation>
    <scope>NUCLEOTIDE SEQUENCE [LARGE SCALE GENOMIC DNA]</scope>
    <source>
        <strain evidence="3 6">NBRC 102219</strain>
    </source>
</reference>
<organism evidence="4 5">
    <name type="scientific">Halomonas cupida</name>
    <dbReference type="NCBI Taxonomy" id="44933"/>
    <lineage>
        <taxon>Bacteria</taxon>
        <taxon>Pseudomonadati</taxon>
        <taxon>Pseudomonadota</taxon>
        <taxon>Gammaproteobacteria</taxon>
        <taxon>Oceanospirillales</taxon>
        <taxon>Halomonadaceae</taxon>
        <taxon>Halomonas</taxon>
    </lineage>
</organism>
<keyword evidence="2" id="KW-0732">Signal</keyword>
<evidence type="ECO:0000313" key="4">
    <source>
        <dbReference type="EMBL" id="SHL78809.1"/>
    </source>
</evidence>
<dbReference type="OrthoDB" id="7067625at2"/>
<dbReference type="NCBIfam" id="TIGR03745">
    <property type="entry name" value="conj_TIGR03745"/>
    <property type="match status" value="1"/>
</dbReference>
<protein>
    <submittedName>
        <fullName evidence="4">Integrating conjugative element membrane protein, PFL_4702 family</fullName>
    </submittedName>
</protein>
<dbReference type="EMBL" id="FRCA01000003">
    <property type="protein sequence ID" value="SHL78809.1"/>
    <property type="molecule type" value="Genomic_DNA"/>
</dbReference>
<dbReference type="Pfam" id="PF11190">
    <property type="entry name" value="DUF2976"/>
    <property type="match status" value="1"/>
</dbReference>
<dbReference type="Proteomes" id="UP000321726">
    <property type="component" value="Unassembled WGS sequence"/>
</dbReference>
<keyword evidence="1" id="KW-0472">Membrane</keyword>
<dbReference type="STRING" id="44933.SAMN05660971_01337"/>
<proteinExistence type="predicted"/>
<keyword evidence="1" id="KW-0812">Transmembrane</keyword>
<evidence type="ECO:0000256" key="2">
    <source>
        <dbReference type="SAM" id="SignalP"/>
    </source>
</evidence>
<feature type="transmembrane region" description="Helical" evidence="1">
    <location>
        <begin position="58"/>
        <end position="79"/>
    </location>
</feature>
<dbReference type="RefSeq" id="WP_073434262.1">
    <property type="nucleotide sequence ID" value="NZ_BJXU01000034.1"/>
</dbReference>
<dbReference type="AlphaFoldDB" id="A0A1M7DI11"/>